<accession>A0A812VLU6</accession>
<organism evidence="2 3">
    <name type="scientific">Symbiodinium pilosum</name>
    <name type="common">Dinoflagellate</name>
    <dbReference type="NCBI Taxonomy" id="2952"/>
    <lineage>
        <taxon>Eukaryota</taxon>
        <taxon>Sar</taxon>
        <taxon>Alveolata</taxon>
        <taxon>Dinophyceae</taxon>
        <taxon>Suessiales</taxon>
        <taxon>Symbiodiniaceae</taxon>
        <taxon>Symbiodinium</taxon>
    </lineage>
</organism>
<gene>
    <name evidence="2" type="ORF">SPIL2461_LOCUS17263</name>
</gene>
<comment type="caution">
    <text evidence="2">The sequence shown here is derived from an EMBL/GenBank/DDBJ whole genome shotgun (WGS) entry which is preliminary data.</text>
</comment>
<dbReference type="EMBL" id="CAJNIZ010043061">
    <property type="protein sequence ID" value="CAE7648469.1"/>
    <property type="molecule type" value="Genomic_DNA"/>
</dbReference>
<evidence type="ECO:0000313" key="2">
    <source>
        <dbReference type="EMBL" id="CAE7648469.1"/>
    </source>
</evidence>
<name>A0A812VLU6_SYMPI</name>
<dbReference type="Proteomes" id="UP000649617">
    <property type="component" value="Unassembled WGS sequence"/>
</dbReference>
<proteinExistence type="predicted"/>
<dbReference type="AlphaFoldDB" id="A0A812VLU6"/>
<sequence>MWLAAQHRWPHSSQDGSETFEPSDSCPDSPLRPIGLNYDFIEVFGGSGRVSDAMRDLGFVCGPVLEAQSTPPLETRRLRSLMIGPFTLYTWRASCAYGCKRKKEFAFLSCHVPSTERAVLAQEAMFTIALHSSPPEEDSFTPGFENLLVNDFLCGASWQVLLDWRWKKQSHINRLESERCNALCKRLLLRGGDLRFPIIPDSAVTLGAHRKGRSSARFLRSSLRVRGRLRPLAFLERGIPFPPLHFCSSSCIQHVPCCFPVIGLIIPVLLIVPLLSLPVVLSRLTPFLVEPFVELLVQYGHDLYGSGRPYYHFSETINAVTARKPILRRQVQAAWDVAFTWLAEEPSTHHVAMPPSVLLALLSACLAWGWVREAGIFALCWGALLRVSEATKATRGHLVFPADALWMQPFVLVKIDEPKTRGRAAKHQAAKLEPSDLVSIVSLAFESFPKASLGNAEETFRHSS</sequence>
<evidence type="ECO:0000313" key="3">
    <source>
        <dbReference type="Proteomes" id="UP000649617"/>
    </source>
</evidence>
<evidence type="ECO:0000256" key="1">
    <source>
        <dbReference type="SAM" id="MobiDB-lite"/>
    </source>
</evidence>
<feature type="region of interest" description="Disordered" evidence="1">
    <location>
        <begin position="1"/>
        <end position="27"/>
    </location>
</feature>
<reference evidence="2" key="1">
    <citation type="submission" date="2021-02" db="EMBL/GenBank/DDBJ databases">
        <authorList>
            <person name="Dougan E. K."/>
            <person name="Rhodes N."/>
            <person name="Thang M."/>
            <person name="Chan C."/>
        </authorList>
    </citation>
    <scope>NUCLEOTIDE SEQUENCE</scope>
</reference>
<protein>
    <submittedName>
        <fullName evidence="2">Uncharacterized protein</fullName>
    </submittedName>
</protein>
<feature type="compositionally biased region" description="Polar residues" evidence="1">
    <location>
        <begin position="11"/>
        <end position="22"/>
    </location>
</feature>
<dbReference type="OrthoDB" id="442379at2759"/>
<keyword evidence="3" id="KW-1185">Reference proteome</keyword>